<keyword evidence="6 12" id="KW-0418">Kinase</keyword>
<dbReference type="Pfam" id="PF07568">
    <property type="entry name" value="HisKA_2"/>
    <property type="match status" value="1"/>
</dbReference>
<dbReference type="RefSeq" id="WP_379539636.1">
    <property type="nucleotide sequence ID" value="NZ_JBHSDR010000006.1"/>
</dbReference>
<dbReference type="InterPro" id="IPR003594">
    <property type="entry name" value="HATPase_dom"/>
</dbReference>
<dbReference type="Gene3D" id="3.40.50.2300">
    <property type="match status" value="1"/>
</dbReference>
<dbReference type="InterPro" id="IPR011495">
    <property type="entry name" value="Sig_transdc_His_kin_sub2_dim/P"/>
</dbReference>
<dbReference type="Gene3D" id="3.30.450.20">
    <property type="entry name" value="PAS domain"/>
    <property type="match status" value="1"/>
</dbReference>
<accession>A0ABV8RPD1</accession>
<feature type="modified residue" description="4-aspartylphosphate" evidence="8">
    <location>
        <position position="49"/>
    </location>
</feature>
<evidence type="ECO:0000256" key="5">
    <source>
        <dbReference type="ARBA" id="ARBA00022741"/>
    </source>
</evidence>
<dbReference type="PANTHER" id="PTHR41523">
    <property type="entry name" value="TWO-COMPONENT SYSTEM SENSOR PROTEIN"/>
    <property type="match status" value="1"/>
</dbReference>
<feature type="domain" description="Histidine kinase" evidence="10">
    <location>
        <begin position="146"/>
        <end position="337"/>
    </location>
</feature>
<evidence type="ECO:0000256" key="6">
    <source>
        <dbReference type="ARBA" id="ARBA00022777"/>
    </source>
</evidence>
<dbReference type="Proteomes" id="UP001595828">
    <property type="component" value="Unassembled WGS sequence"/>
</dbReference>
<dbReference type="EMBL" id="JBHSDR010000006">
    <property type="protein sequence ID" value="MFC4295215.1"/>
    <property type="molecule type" value="Genomic_DNA"/>
</dbReference>
<comment type="catalytic activity">
    <reaction evidence="1">
        <text>ATP + protein L-histidine = ADP + protein N-phospho-L-histidine.</text>
        <dbReference type="EC" id="2.7.13.3"/>
    </reaction>
</comment>
<evidence type="ECO:0000313" key="13">
    <source>
        <dbReference type="Proteomes" id="UP001595828"/>
    </source>
</evidence>
<evidence type="ECO:0000256" key="7">
    <source>
        <dbReference type="ARBA" id="ARBA00022840"/>
    </source>
</evidence>
<evidence type="ECO:0000256" key="3">
    <source>
        <dbReference type="ARBA" id="ARBA00022553"/>
    </source>
</evidence>
<evidence type="ECO:0000259" key="10">
    <source>
        <dbReference type="PROSITE" id="PS50109"/>
    </source>
</evidence>
<protein>
    <recommendedName>
        <fullName evidence="2">histidine kinase</fullName>
        <ecNumber evidence="2">2.7.13.3</ecNumber>
    </recommendedName>
</protein>
<dbReference type="CDD" id="cd00156">
    <property type="entry name" value="REC"/>
    <property type="match status" value="1"/>
</dbReference>
<sequence>MLYVDDDAGLRRLVQRALQRRGFAVEIAENADAGLARLRGERFDLAAIDHHMPGKDGLAMLAEIRALPDAPPVVFVTGTDEPQVAVDAMKAGAFDFVIKTVGESFFDLLDSSFRQALERVTLQRANQAAEADLRDANERLEMLVREVHHRVANSLQMVSSFVSMQAGQTADPAAREALAETQNRIQAVSQVHRRLYTRSDVGTIDLDEYLGTLIEDLRNSLPRGRGEVSLTLDAQPVDVSPDQAVSIGVIVNELISNAAKYAFTKGQGGTIDVVLRREADGYCVSVGDDGDGFANGGPVQGTGLGMRIIGAISRSLHSKVERVERARGTCHKLVVPI</sequence>
<evidence type="ECO:0000259" key="11">
    <source>
        <dbReference type="PROSITE" id="PS50110"/>
    </source>
</evidence>
<dbReference type="Pfam" id="PF02518">
    <property type="entry name" value="HATPase_c"/>
    <property type="match status" value="1"/>
</dbReference>
<evidence type="ECO:0000256" key="9">
    <source>
        <dbReference type="SAM" id="Coils"/>
    </source>
</evidence>
<dbReference type="InterPro" id="IPR036890">
    <property type="entry name" value="HATPase_C_sf"/>
</dbReference>
<comment type="caution">
    <text evidence="12">The sequence shown here is derived from an EMBL/GenBank/DDBJ whole genome shotgun (WGS) entry which is preliminary data.</text>
</comment>
<keyword evidence="7" id="KW-0067">ATP-binding</keyword>
<evidence type="ECO:0000256" key="8">
    <source>
        <dbReference type="PROSITE-ProRule" id="PRU00169"/>
    </source>
</evidence>
<keyword evidence="9" id="KW-0175">Coiled coil</keyword>
<evidence type="ECO:0000256" key="1">
    <source>
        <dbReference type="ARBA" id="ARBA00000085"/>
    </source>
</evidence>
<reference evidence="13" key="1">
    <citation type="journal article" date="2019" name="Int. J. Syst. Evol. Microbiol.">
        <title>The Global Catalogue of Microorganisms (GCM) 10K type strain sequencing project: providing services to taxonomists for standard genome sequencing and annotation.</title>
        <authorList>
            <consortium name="The Broad Institute Genomics Platform"/>
            <consortium name="The Broad Institute Genome Sequencing Center for Infectious Disease"/>
            <person name="Wu L."/>
            <person name="Ma J."/>
        </authorList>
    </citation>
    <scope>NUCLEOTIDE SEQUENCE [LARGE SCALE GENOMIC DNA]</scope>
    <source>
        <strain evidence="13">CGMCC 1.12989</strain>
    </source>
</reference>
<dbReference type="InterPro" id="IPR011006">
    <property type="entry name" value="CheY-like_superfamily"/>
</dbReference>
<evidence type="ECO:0000256" key="2">
    <source>
        <dbReference type="ARBA" id="ARBA00012438"/>
    </source>
</evidence>
<dbReference type="PANTHER" id="PTHR41523:SF8">
    <property type="entry name" value="ETHYLENE RESPONSE SENSOR PROTEIN"/>
    <property type="match status" value="1"/>
</dbReference>
<dbReference type="SMART" id="SM00448">
    <property type="entry name" value="REC"/>
    <property type="match status" value="1"/>
</dbReference>
<dbReference type="SUPFAM" id="SSF55874">
    <property type="entry name" value="ATPase domain of HSP90 chaperone/DNA topoisomerase II/histidine kinase"/>
    <property type="match status" value="1"/>
</dbReference>
<dbReference type="Pfam" id="PF00072">
    <property type="entry name" value="Response_reg"/>
    <property type="match status" value="1"/>
</dbReference>
<gene>
    <name evidence="12" type="ORF">ACFO0A_09115</name>
</gene>
<keyword evidence="3 8" id="KW-0597">Phosphoprotein</keyword>
<evidence type="ECO:0000256" key="4">
    <source>
        <dbReference type="ARBA" id="ARBA00022679"/>
    </source>
</evidence>
<evidence type="ECO:0000313" key="12">
    <source>
        <dbReference type="EMBL" id="MFC4295215.1"/>
    </source>
</evidence>
<feature type="coiled-coil region" evidence="9">
    <location>
        <begin position="119"/>
        <end position="146"/>
    </location>
</feature>
<keyword evidence="5" id="KW-0547">Nucleotide-binding</keyword>
<dbReference type="SMART" id="SM00387">
    <property type="entry name" value="HATPase_c"/>
    <property type="match status" value="1"/>
</dbReference>
<dbReference type="PROSITE" id="PS50110">
    <property type="entry name" value="RESPONSE_REGULATORY"/>
    <property type="match status" value="1"/>
</dbReference>
<name>A0ABV8RPD1_9SPHN</name>
<keyword evidence="4 12" id="KW-0808">Transferase</keyword>
<keyword evidence="13" id="KW-1185">Reference proteome</keyword>
<organism evidence="12 13">
    <name type="scientific">Novosphingobium tardum</name>
    <dbReference type="NCBI Taxonomy" id="1538021"/>
    <lineage>
        <taxon>Bacteria</taxon>
        <taxon>Pseudomonadati</taxon>
        <taxon>Pseudomonadota</taxon>
        <taxon>Alphaproteobacteria</taxon>
        <taxon>Sphingomonadales</taxon>
        <taxon>Sphingomonadaceae</taxon>
        <taxon>Novosphingobium</taxon>
    </lineage>
</organism>
<dbReference type="GO" id="GO:0004673">
    <property type="term" value="F:protein histidine kinase activity"/>
    <property type="evidence" value="ECO:0007669"/>
    <property type="project" value="UniProtKB-EC"/>
</dbReference>
<dbReference type="InterPro" id="IPR005467">
    <property type="entry name" value="His_kinase_dom"/>
</dbReference>
<dbReference type="Gene3D" id="3.30.565.10">
    <property type="entry name" value="Histidine kinase-like ATPase, C-terminal domain"/>
    <property type="match status" value="1"/>
</dbReference>
<dbReference type="InterPro" id="IPR001789">
    <property type="entry name" value="Sig_transdc_resp-reg_receiver"/>
</dbReference>
<dbReference type="PROSITE" id="PS50109">
    <property type="entry name" value="HIS_KIN"/>
    <property type="match status" value="1"/>
</dbReference>
<feature type="domain" description="Response regulatory" evidence="11">
    <location>
        <begin position="1"/>
        <end position="114"/>
    </location>
</feature>
<dbReference type="EC" id="2.7.13.3" evidence="2"/>
<dbReference type="SUPFAM" id="SSF52172">
    <property type="entry name" value="CheY-like"/>
    <property type="match status" value="1"/>
</dbReference>
<proteinExistence type="predicted"/>